<gene>
    <name evidence="2" type="ORF">M409DRAFT_49655</name>
</gene>
<feature type="compositionally biased region" description="Acidic residues" evidence="1">
    <location>
        <begin position="251"/>
        <end position="284"/>
    </location>
</feature>
<sequence>MGAVVVRASDEYSINESVKEGKACYGEDGEGLVLGERELVSSHTPVGKSHTTLLSTLLHPLSLHNPIQPPPPPTKPPHNHNSLAHKPSSGRIYKPSRPPHLHPHKPTPSFPPSNFVRLATKHILHHLATLKTPLSTLSSSSLQRIVDTQMDELLELKEDFEVEELMRGMRELDVRVGLGREIEEGMAGLVLGDGEREGLADGIDGEGSDEEEEEEEEGVFDPYEDTLVAAVETEWSSEVDEEMDAALFPLPDDDEEDEDEEEEEDESEEEEWEEEEEEGDEEDDRQSPSSPTSEADDSVTKTK</sequence>
<feature type="compositionally biased region" description="Acidic residues" evidence="1">
    <location>
        <begin position="203"/>
        <end position="224"/>
    </location>
</feature>
<evidence type="ECO:0000256" key="1">
    <source>
        <dbReference type="SAM" id="MobiDB-lite"/>
    </source>
</evidence>
<keyword evidence="3" id="KW-1185">Reference proteome</keyword>
<dbReference type="AlphaFoldDB" id="A0A6A6D261"/>
<evidence type="ECO:0000313" key="3">
    <source>
        <dbReference type="Proteomes" id="UP000799537"/>
    </source>
</evidence>
<feature type="region of interest" description="Disordered" evidence="1">
    <location>
        <begin position="192"/>
        <end position="303"/>
    </location>
</feature>
<reference evidence="2" key="1">
    <citation type="journal article" date="2020" name="Stud. Mycol.">
        <title>101 Dothideomycetes genomes: a test case for predicting lifestyles and emergence of pathogens.</title>
        <authorList>
            <person name="Haridas S."/>
            <person name="Albert R."/>
            <person name="Binder M."/>
            <person name="Bloem J."/>
            <person name="Labutti K."/>
            <person name="Salamov A."/>
            <person name="Andreopoulos B."/>
            <person name="Baker S."/>
            <person name="Barry K."/>
            <person name="Bills G."/>
            <person name="Bluhm B."/>
            <person name="Cannon C."/>
            <person name="Castanera R."/>
            <person name="Culley D."/>
            <person name="Daum C."/>
            <person name="Ezra D."/>
            <person name="Gonzalez J."/>
            <person name="Henrissat B."/>
            <person name="Kuo A."/>
            <person name="Liang C."/>
            <person name="Lipzen A."/>
            <person name="Lutzoni F."/>
            <person name="Magnuson J."/>
            <person name="Mondo S."/>
            <person name="Nolan M."/>
            <person name="Ohm R."/>
            <person name="Pangilinan J."/>
            <person name="Park H.-J."/>
            <person name="Ramirez L."/>
            <person name="Alfaro M."/>
            <person name="Sun H."/>
            <person name="Tritt A."/>
            <person name="Yoshinaga Y."/>
            <person name="Zwiers L.-H."/>
            <person name="Turgeon B."/>
            <person name="Goodwin S."/>
            <person name="Spatafora J."/>
            <person name="Crous P."/>
            <person name="Grigoriev I."/>
        </authorList>
    </citation>
    <scope>NUCLEOTIDE SEQUENCE</scope>
    <source>
        <strain evidence="2">ATCC 36951</strain>
    </source>
</reference>
<dbReference type="RefSeq" id="XP_033674062.1">
    <property type="nucleotide sequence ID" value="XM_033811300.1"/>
</dbReference>
<evidence type="ECO:0000313" key="2">
    <source>
        <dbReference type="EMBL" id="KAF2173173.1"/>
    </source>
</evidence>
<dbReference type="EMBL" id="ML993580">
    <property type="protein sequence ID" value="KAF2173173.1"/>
    <property type="molecule type" value="Genomic_DNA"/>
</dbReference>
<dbReference type="Proteomes" id="UP000799537">
    <property type="component" value="Unassembled WGS sequence"/>
</dbReference>
<name>A0A6A6D261_ZASCE</name>
<protein>
    <submittedName>
        <fullName evidence="2">Uncharacterized protein</fullName>
    </submittedName>
</protein>
<feature type="compositionally biased region" description="Acidic residues" evidence="1">
    <location>
        <begin position="235"/>
        <end position="244"/>
    </location>
</feature>
<feature type="region of interest" description="Disordered" evidence="1">
    <location>
        <begin position="61"/>
        <end position="114"/>
    </location>
</feature>
<proteinExistence type="predicted"/>
<dbReference type="GeneID" id="54564572"/>
<accession>A0A6A6D261</accession>
<feature type="compositionally biased region" description="Pro residues" evidence="1">
    <location>
        <begin position="67"/>
        <end position="76"/>
    </location>
</feature>
<organism evidence="2 3">
    <name type="scientific">Zasmidium cellare ATCC 36951</name>
    <dbReference type="NCBI Taxonomy" id="1080233"/>
    <lineage>
        <taxon>Eukaryota</taxon>
        <taxon>Fungi</taxon>
        <taxon>Dikarya</taxon>
        <taxon>Ascomycota</taxon>
        <taxon>Pezizomycotina</taxon>
        <taxon>Dothideomycetes</taxon>
        <taxon>Dothideomycetidae</taxon>
        <taxon>Mycosphaerellales</taxon>
        <taxon>Mycosphaerellaceae</taxon>
        <taxon>Zasmidium</taxon>
    </lineage>
</organism>